<sequence>MSKRDIPDELVVELGQPITMSGGDDSTTYTELVLREPNVSQLSQFIKKTQKENAVDAMKFLISAVADVPLPVMERVGVRDFYKAQQYLVAFITPPDEDDPEGNAGGSQ</sequence>
<dbReference type="InterPro" id="IPR019289">
    <property type="entry name" value="Phage_tail_E/E"/>
</dbReference>
<evidence type="ECO:0000313" key="2">
    <source>
        <dbReference type="Proteomes" id="UP000280434"/>
    </source>
</evidence>
<accession>A0A494XL99</accession>
<reference evidence="1 2" key="1">
    <citation type="submission" date="2018-10" db="EMBL/GenBank/DDBJ databases">
        <title>Paraburkholderia sp. 7MK8-2, isolated from soil.</title>
        <authorList>
            <person name="Gao Z.-H."/>
            <person name="Qiu L.-H."/>
        </authorList>
    </citation>
    <scope>NUCLEOTIDE SEQUENCE [LARGE SCALE GENOMIC DNA]</scope>
    <source>
        <strain evidence="1 2">7MK8-2</strain>
    </source>
</reference>
<comment type="caution">
    <text evidence="1">The sequence shown here is derived from an EMBL/GenBank/DDBJ whole genome shotgun (WGS) entry which is preliminary data.</text>
</comment>
<keyword evidence="2" id="KW-1185">Reference proteome</keyword>
<dbReference type="EMBL" id="RBZV01000002">
    <property type="protein sequence ID" value="RKP50511.1"/>
    <property type="molecule type" value="Genomic_DNA"/>
</dbReference>
<protein>
    <submittedName>
        <fullName evidence="1">Phage tail assembly protein</fullName>
    </submittedName>
</protein>
<name>A0A494XL99_9BURK</name>
<dbReference type="Proteomes" id="UP000280434">
    <property type="component" value="Unassembled WGS sequence"/>
</dbReference>
<evidence type="ECO:0000313" key="1">
    <source>
        <dbReference type="EMBL" id="RKP50511.1"/>
    </source>
</evidence>
<gene>
    <name evidence="1" type="ORF">D7S89_05240</name>
</gene>
<organism evidence="1 2">
    <name type="scientific">Trinickia fusca</name>
    <dbReference type="NCBI Taxonomy" id="2419777"/>
    <lineage>
        <taxon>Bacteria</taxon>
        <taxon>Pseudomonadati</taxon>
        <taxon>Pseudomonadota</taxon>
        <taxon>Betaproteobacteria</taxon>
        <taxon>Burkholderiales</taxon>
        <taxon>Burkholderiaceae</taxon>
        <taxon>Trinickia</taxon>
    </lineage>
</organism>
<dbReference type="AlphaFoldDB" id="A0A494XL99"/>
<dbReference type="OrthoDB" id="9105406at2"/>
<dbReference type="Pfam" id="PF10109">
    <property type="entry name" value="Phage_TAC_7"/>
    <property type="match status" value="1"/>
</dbReference>
<proteinExistence type="predicted"/>
<dbReference type="RefSeq" id="WP_121276342.1">
    <property type="nucleotide sequence ID" value="NZ_RBZV01000002.1"/>
</dbReference>